<evidence type="ECO:0000313" key="2">
    <source>
        <dbReference type="Proteomes" id="UP000316598"/>
    </source>
</evidence>
<organism evidence="1 2">
    <name type="scientific">Rubripirellula amarantea</name>
    <dbReference type="NCBI Taxonomy" id="2527999"/>
    <lineage>
        <taxon>Bacteria</taxon>
        <taxon>Pseudomonadati</taxon>
        <taxon>Planctomycetota</taxon>
        <taxon>Planctomycetia</taxon>
        <taxon>Pirellulales</taxon>
        <taxon>Pirellulaceae</taxon>
        <taxon>Rubripirellula</taxon>
    </lineage>
</organism>
<protein>
    <submittedName>
        <fullName evidence="1">Uncharacterized protein</fullName>
    </submittedName>
</protein>
<keyword evidence="2" id="KW-1185">Reference proteome</keyword>
<accession>A0A5C5WKK9</accession>
<comment type="caution">
    <text evidence="1">The sequence shown here is derived from an EMBL/GenBank/DDBJ whole genome shotgun (WGS) entry which is preliminary data.</text>
</comment>
<reference evidence="1 2" key="1">
    <citation type="submission" date="2019-02" db="EMBL/GenBank/DDBJ databases">
        <title>Deep-cultivation of Planctomycetes and their phenomic and genomic characterization uncovers novel biology.</title>
        <authorList>
            <person name="Wiegand S."/>
            <person name="Jogler M."/>
            <person name="Boedeker C."/>
            <person name="Pinto D."/>
            <person name="Vollmers J."/>
            <person name="Rivas-Marin E."/>
            <person name="Kohn T."/>
            <person name="Peeters S.H."/>
            <person name="Heuer A."/>
            <person name="Rast P."/>
            <person name="Oberbeckmann S."/>
            <person name="Bunk B."/>
            <person name="Jeske O."/>
            <person name="Meyerdierks A."/>
            <person name="Storesund J.E."/>
            <person name="Kallscheuer N."/>
            <person name="Luecker S."/>
            <person name="Lage O.M."/>
            <person name="Pohl T."/>
            <person name="Merkel B.J."/>
            <person name="Hornburger P."/>
            <person name="Mueller R.-W."/>
            <person name="Bruemmer F."/>
            <person name="Labrenz M."/>
            <person name="Spormann A.M."/>
            <person name="Op Den Camp H."/>
            <person name="Overmann J."/>
            <person name="Amann R."/>
            <person name="Jetten M.S.M."/>
            <person name="Mascher T."/>
            <person name="Medema M.H."/>
            <person name="Devos D.P."/>
            <person name="Kaster A.-K."/>
            <person name="Ovreas L."/>
            <person name="Rohde M."/>
            <person name="Galperin M.Y."/>
            <person name="Jogler C."/>
        </authorList>
    </citation>
    <scope>NUCLEOTIDE SEQUENCE [LARGE SCALE GENOMIC DNA]</scope>
    <source>
        <strain evidence="1 2">Pla22</strain>
    </source>
</reference>
<dbReference type="Proteomes" id="UP000316598">
    <property type="component" value="Unassembled WGS sequence"/>
</dbReference>
<dbReference type="EMBL" id="SJPI01000002">
    <property type="protein sequence ID" value="TWT51147.1"/>
    <property type="molecule type" value="Genomic_DNA"/>
</dbReference>
<sequence length="43" mass="4821">MAHSEGSSLKERVLLATAVGILQGWDRVWLAKRLQNAGCWLVR</sequence>
<proteinExistence type="predicted"/>
<evidence type="ECO:0000313" key="1">
    <source>
        <dbReference type="EMBL" id="TWT51147.1"/>
    </source>
</evidence>
<name>A0A5C5WKK9_9BACT</name>
<dbReference type="AlphaFoldDB" id="A0A5C5WKK9"/>
<gene>
    <name evidence="1" type="ORF">Pla22_39240</name>
</gene>